<dbReference type="Pfam" id="PF01195">
    <property type="entry name" value="Pept_tRNA_hydro"/>
    <property type="match status" value="1"/>
</dbReference>
<sequence length="40" mass="4782">MILIVGLGNPGIKYKRTRHNIGFRVLDEFQRENNFPDFKF</sequence>
<dbReference type="AlphaFoldDB" id="A0A2M7BZ40"/>
<dbReference type="InterPro" id="IPR001328">
    <property type="entry name" value="Pept_tRNA_hydro"/>
</dbReference>
<gene>
    <name evidence="2" type="ORF">COS44_01465</name>
</gene>
<dbReference type="SUPFAM" id="SSF53178">
    <property type="entry name" value="Peptidyl-tRNA hydrolase-like"/>
    <property type="match status" value="1"/>
</dbReference>
<dbReference type="EMBL" id="PEUS01000032">
    <property type="protein sequence ID" value="PIV13972.1"/>
    <property type="molecule type" value="Genomic_DNA"/>
</dbReference>
<dbReference type="Proteomes" id="UP000228816">
    <property type="component" value="Unassembled WGS sequence"/>
</dbReference>
<evidence type="ECO:0000313" key="3">
    <source>
        <dbReference type="Proteomes" id="UP000228816"/>
    </source>
</evidence>
<name>A0A2M7BZ40_9BACT</name>
<protein>
    <recommendedName>
        <fullName evidence="1">Peptidyl-tRNA hydrolase</fullName>
    </recommendedName>
</protein>
<dbReference type="InterPro" id="IPR036416">
    <property type="entry name" value="Pept_tRNA_hydro_sf"/>
</dbReference>
<comment type="caution">
    <text evidence="2">The sequence shown here is derived from an EMBL/GenBank/DDBJ whole genome shotgun (WGS) entry which is preliminary data.</text>
</comment>
<dbReference type="Gene3D" id="3.40.50.1470">
    <property type="entry name" value="Peptidyl-tRNA hydrolase"/>
    <property type="match status" value="1"/>
</dbReference>
<dbReference type="InterPro" id="IPR018171">
    <property type="entry name" value="Pept_tRNA_hydro_CS"/>
</dbReference>
<dbReference type="GO" id="GO:0004045">
    <property type="term" value="F:peptidyl-tRNA hydrolase activity"/>
    <property type="evidence" value="ECO:0007669"/>
    <property type="project" value="InterPro"/>
</dbReference>
<organism evidence="2 3">
    <name type="scientific">bacterium (Candidatus Gribaldobacteria) CG03_land_8_20_14_0_80_36_40</name>
    <dbReference type="NCBI Taxonomy" id="2014271"/>
    <lineage>
        <taxon>Bacteria</taxon>
        <taxon>Candidatus Gribaldobacteria</taxon>
    </lineage>
</organism>
<proteinExistence type="predicted"/>
<accession>A0A2M7BZ40</accession>
<evidence type="ECO:0000313" key="2">
    <source>
        <dbReference type="EMBL" id="PIV13972.1"/>
    </source>
</evidence>
<feature type="non-terminal residue" evidence="2">
    <location>
        <position position="40"/>
    </location>
</feature>
<reference evidence="3" key="1">
    <citation type="submission" date="2017-09" db="EMBL/GenBank/DDBJ databases">
        <title>Depth-based differentiation of microbial function through sediment-hosted aquifers and enrichment of novel symbionts in the deep terrestrial subsurface.</title>
        <authorList>
            <person name="Probst A.J."/>
            <person name="Ladd B."/>
            <person name="Jarett J.K."/>
            <person name="Geller-Mcgrath D.E."/>
            <person name="Sieber C.M.K."/>
            <person name="Emerson J.B."/>
            <person name="Anantharaman K."/>
            <person name="Thomas B.C."/>
            <person name="Malmstrom R."/>
            <person name="Stieglmeier M."/>
            <person name="Klingl A."/>
            <person name="Woyke T."/>
            <person name="Ryan C.M."/>
            <person name="Banfield J.F."/>
        </authorList>
    </citation>
    <scope>NUCLEOTIDE SEQUENCE [LARGE SCALE GENOMIC DNA]</scope>
</reference>
<dbReference type="PROSITE" id="PS01195">
    <property type="entry name" value="PEPT_TRNA_HYDROL_1"/>
    <property type="match status" value="1"/>
</dbReference>
<keyword evidence="2" id="KW-0378">Hydrolase</keyword>
<evidence type="ECO:0000256" key="1">
    <source>
        <dbReference type="ARBA" id="ARBA00050038"/>
    </source>
</evidence>